<evidence type="ECO:0000256" key="3">
    <source>
        <dbReference type="SAM" id="MobiDB-lite"/>
    </source>
</evidence>
<proteinExistence type="inferred from homology"/>
<dbReference type="AlphaFoldDB" id="A0A4S8JK87"/>
<name>A0A4S8JK87_MUSBA</name>
<dbReference type="Proteomes" id="UP000317650">
    <property type="component" value="Chromosome 1"/>
</dbReference>
<evidence type="ECO:0008006" key="7">
    <source>
        <dbReference type="Google" id="ProtNLM"/>
    </source>
</evidence>
<comment type="caution">
    <text evidence="5">The sequence shown here is derived from an EMBL/GenBank/DDBJ whole genome shotgun (WGS) entry which is preliminary data.</text>
</comment>
<dbReference type="PANTHER" id="PTHR12161:SF55">
    <property type="entry name" value="REGULATOR OF VPS4 ACTIVITY IN THE MVB PATHWAY PROTEIN"/>
    <property type="match status" value="1"/>
</dbReference>
<evidence type="ECO:0000256" key="2">
    <source>
        <dbReference type="SAM" id="Coils"/>
    </source>
</evidence>
<dbReference type="EMBL" id="PYDT01000004">
    <property type="protein sequence ID" value="THU62430.1"/>
    <property type="molecule type" value="Genomic_DNA"/>
</dbReference>
<feature type="compositionally biased region" description="Acidic residues" evidence="3">
    <location>
        <begin position="496"/>
        <end position="509"/>
    </location>
</feature>
<feature type="coiled-coil region" evidence="2">
    <location>
        <begin position="369"/>
        <end position="396"/>
    </location>
</feature>
<keyword evidence="6" id="KW-1185">Reference proteome</keyword>
<evidence type="ECO:0000313" key="5">
    <source>
        <dbReference type="EMBL" id="THU62430.1"/>
    </source>
</evidence>
<reference evidence="5 6" key="1">
    <citation type="journal article" date="2019" name="Nat. Plants">
        <title>Genome sequencing of Musa balbisiana reveals subgenome evolution and function divergence in polyploid bananas.</title>
        <authorList>
            <person name="Yao X."/>
        </authorList>
    </citation>
    <scope>NUCLEOTIDE SEQUENCE [LARGE SCALE GENOMIC DNA]</scope>
    <source>
        <strain evidence="6">cv. DH-PKW</strain>
        <tissue evidence="5">Leaves</tissue>
    </source>
</reference>
<evidence type="ECO:0000256" key="1">
    <source>
        <dbReference type="ARBA" id="ARBA00005536"/>
    </source>
</evidence>
<dbReference type="InterPro" id="IPR042277">
    <property type="entry name" value="IST1-like"/>
</dbReference>
<dbReference type="FunFam" id="1.20.1260.60:FF:000002">
    <property type="entry name" value="Vacuolar protein sorting-associated protein IST1"/>
    <property type="match status" value="1"/>
</dbReference>
<keyword evidence="2" id="KW-0175">Coiled coil</keyword>
<dbReference type="STRING" id="52838.A0A4S8JK87"/>
<gene>
    <name evidence="5" type="ORF">C4D60_Mb01t05070</name>
</gene>
<dbReference type="GO" id="GO:0015031">
    <property type="term" value="P:protein transport"/>
    <property type="evidence" value="ECO:0007669"/>
    <property type="project" value="InterPro"/>
</dbReference>
<feature type="region of interest" description="Disordered" evidence="3">
    <location>
        <begin position="492"/>
        <end position="561"/>
    </location>
</feature>
<dbReference type="PANTHER" id="PTHR12161">
    <property type="entry name" value="IST1 FAMILY MEMBER"/>
    <property type="match status" value="1"/>
</dbReference>
<feature type="compositionally biased region" description="Basic and acidic residues" evidence="3">
    <location>
        <begin position="533"/>
        <end position="547"/>
    </location>
</feature>
<keyword evidence="4" id="KW-1133">Transmembrane helix</keyword>
<dbReference type="InterPro" id="IPR005061">
    <property type="entry name" value="Ist1"/>
</dbReference>
<organism evidence="5 6">
    <name type="scientific">Musa balbisiana</name>
    <name type="common">Banana</name>
    <dbReference type="NCBI Taxonomy" id="52838"/>
    <lineage>
        <taxon>Eukaryota</taxon>
        <taxon>Viridiplantae</taxon>
        <taxon>Streptophyta</taxon>
        <taxon>Embryophyta</taxon>
        <taxon>Tracheophyta</taxon>
        <taxon>Spermatophyta</taxon>
        <taxon>Magnoliopsida</taxon>
        <taxon>Liliopsida</taxon>
        <taxon>Zingiberales</taxon>
        <taxon>Musaceae</taxon>
        <taxon>Musa</taxon>
    </lineage>
</organism>
<feature type="compositionally biased region" description="Pro residues" evidence="3">
    <location>
        <begin position="515"/>
        <end position="527"/>
    </location>
</feature>
<dbReference type="Pfam" id="PF03398">
    <property type="entry name" value="Ist1"/>
    <property type="match status" value="2"/>
</dbReference>
<evidence type="ECO:0000313" key="6">
    <source>
        <dbReference type="Proteomes" id="UP000317650"/>
    </source>
</evidence>
<sequence length="576" mass="64486">MASEAKPSAVRAVRKLMGAGASAILGRGFNSSKWFGVFHPLPSSTRLHLLASSLQDREIFSFFLGLSCVGLSSFGLGFSVSSFSKTEAKMATARIKLLRNKREAQVRQMRRDVAMLLESGRDETARIRVRTLRSHPPSRFLLLLVLRSGSCGCRMDPRFGVLLRLLGFVKEEWDGFHLQQEQQVEHVIREQNVMAANEIIELFCELLVARLPIIAKQRICPPDLKEGISSLIYASPRCSEIPELSRIVHMFEKKYGKDFVSAATDLRPESGVNCMLIEKLSVRKPTGEIKLKVLKEIAKEYRVTWDAAESEQELLKPPEEVLEGPCTFTSGASFPAKPTLPLHDIQPNEPYIRPNNNREGSILQFNDPVSAAQAAAESAEKAIQAAQAAAHLANQNSHSFDQPTQMDTLICNLNKFNQPERLQRQSLSSFQPYGTNDLSENEVKPPGKFFNSQSFNCSNNMDDDSMDTVNLDEKRILRRNSCMTRTAHSDIKFDDSDGLESDTDEELEMESPPLESHPPPSRPPPVLPSQQVHSEESYADSHQESSKKNSGTHVHPKLPDYEALTARFEALKSRRI</sequence>
<keyword evidence="4" id="KW-0472">Membrane</keyword>
<protein>
    <recommendedName>
        <fullName evidence="7">IST1-like protein</fullName>
    </recommendedName>
</protein>
<comment type="similarity">
    <text evidence="1">Belongs to the IST1 family.</text>
</comment>
<keyword evidence="4" id="KW-0812">Transmembrane</keyword>
<feature type="transmembrane region" description="Helical" evidence="4">
    <location>
        <begin position="59"/>
        <end position="80"/>
    </location>
</feature>
<dbReference type="Gene3D" id="1.20.1260.60">
    <property type="entry name" value="Vacuolar protein sorting-associated protein Ist1"/>
    <property type="match status" value="1"/>
</dbReference>
<evidence type="ECO:0000256" key="4">
    <source>
        <dbReference type="SAM" id="Phobius"/>
    </source>
</evidence>
<accession>A0A4S8JK87</accession>